<dbReference type="InterPro" id="IPR029787">
    <property type="entry name" value="Nucleotide_cyclase"/>
</dbReference>
<name>A0A9K3D9D0_9EUKA</name>
<feature type="compositionally biased region" description="Low complexity" evidence="1">
    <location>
        <begin position="181"/>
        <end position="193"/>
    </location>
</feature>
<keyword evidence="4" id="KW-1185">Reference proteome</keyword>
<proteinExistence type="predicted"/>
<dbReference type="SUPFAM" id="SSF55073">
    <property type="entry name" value="Nucleotide cyclase"/>
    <property type="match status" value="1"/>
</dbReference>
<sequence>YYMADVTGAVAALTMATQELLECALNVFETVQADLSVRCGLAVGPGFAAVLGRTRVSYDVFGMASSVARTLEGMSPVGRVTVCGPAYELLKGHQCFSWDSCPVSMPPSEGPINTPEPSAEPDTERERETEEEREFSASHAQYLALVSADVTLSPTLQGERETDSGPSCCPTPLLPPEHLDSTQPTLSSTTPTSKRGAVGECLHVRMSPPSGMQGRVLLGVCNL</sequence>
<gene>
    <name evidence="3" type="ORF">KIPB_012717</name>
</gene>
<feature type="non-terminal residue" evidence="3">
    <location>
        <position position="1"/>
    </location>
</feature>
<feature type="region of interest" description="Disordered" evidence="1">
    <location>
        <begin position="156"/>
        <end position="197"/>
    </location>
</feature>
<evidence type="ECO:0000313" key="4">
    <source>
        <dbReference type="Proteomes" id="UP000265618"/>
    </source>
</evidence>
<dbReference type="InterPro" id="IPR001054">
    <property type="entry name" value="A/G_cyclase"/>
</dbReference>
<accession>A0A9K3D9D0</accession>
<dbReference type="Pfam" id="PF00211">
    <property type="entry name" value="Guanylate_cyc"/>
    <property type="match status" value="1"/>
</dbReference>
<dbReference type="EMBL" id="BDIP01005728">
    <property type="protein sequence ID" value="GIQ90070.1"/>
    <property type="molecule type" value="Genomic_DNA"/>
</dbReference>
<dbReference type="AlphaFoldDB" id="A0A9K3D9D0"/>
<comment type="caution">
    <text evidence="3">The sequence shown here is derived from an EMBL/GenBank/DDBJ whole genome shotgun (WGS) entry which is preliminary data.</text>
</comment>
<evidence type="ECO:0000259" key="2">
    <source>
        <dbReference type="PROSITE" id="PS50125"/>
    </source>
</evidence>
<evidence type="ECO:0000256" key="1">
    <source>
        <dbReference type="SAM" id="MobiDB-lite"/>
    </source>
</evidence>
<dbReference type="GO" id="GO:0035556">
    <property type="term" value="P:intracellular signal transduction"/>
    <property type="evidence" value="ECO:0007669"/>
    <property type="project" value="InterPro"/>
</dbReference>
<dbReference type="Gene3D" id="3.30.70.1230">
    <property type="entry name" value="Nucleotide cyclase"/>
    <property type="match status" value="1"/>
</dbReference>
<evidence type="ECO:0000313" key="3">
    <source>
        <dbReference type="EMBL" id="GIQ90070.1"/>
    </source>
</evidence>
<dbReference type="PROSITE" id="PS50125">
    <property type="entry name" value="GUANYLATE_CYCLASE_2"/>
    <property type="match status" value="1"/>
</dbReference>
<dbReference type="Proteomes" id="UP000265618">
    <property type="component" value="Unassembled WGS sequence"/>
</dbReference>
<feature type="domain" description="Guanylate cyclase" evidence="2">
    <location>
        <begin position="1"/>
        <end position="72"/>
    </location>
</feature>
<feature type="compositionally biased region" description="Basic and acidic residues" evidence="1">
    <location>
        <begin position="122"/>
        <end position="136"/>
    </location>
</feature>
<feature type="region of interest" description="Disordered" evidence="1">
    <location>
        <begin position="106"/>
        <end position="137"/>
    </location>
</feature>
<dbReference type="GO" id="GO:0009190">
    <property type="term" value="P:cyclic nucleotide biosynthetic process"/>
    <property type="evidence" value="ECO:0007669"/>
    <property type="project" value="InterPro"/>
</dbReference>
<organism evidence="3 4">
    <name type="scientific">Kipferlia bialata</name>
    <dbReference type="NCBI Taxonomy" id="797122"/>
    <lineage>
        <taxon>Eukaryota</taxon>
        <taxon>Metamonada</taxon>
        <taxon>Carpediemonas-like organisms</taxon>
        <taxon>Kipferlia</taxon>
    </lineage>
</organism>
<protein>
    <recommendedName>
        <fullName evidence="2">Guanylate cyclase domain-containing protein</fullName>
    </recommendedName>
</protein>
<reference evidence="3 4" key="1">
    <citation type="journal article" date="2018" name="PLoS ONE">
        <title>The draft genome of Kipferlia bialata reveals reductive genome evolution in fornicate parasites.</title>
        <authorList>
            <person name="Tanifuji G."/>
            <person name="Takabayashi S."/>
            <person name="Kume K."/>
            <person name="Takagi M."/>
            <person name="Nakayama T."/>
            <person name="Kamikawa R."/>
            <person name="Inagaki Y."/>
            <person name="Hashimoto T."/>
        </authorList>
    </citation>
    <scope>NUCLEOTIDE SEQUENCE [LARGE SCALE GENOMIC DNA]</scope>
    <source>
        <strain evidence="3">NY0173</strain>
    </source>
</reference>